<dbReference type="SUPFAM" id="SSF81301">
    <property type="entry name" value="Nucleotidyltransferase"/>
    <property type="match status" value="1"/>
</dbReference>
<protein>
    <recommendedName>
        <fullName evidence="2">Polymerase beta nucleotidyltransferase domain-containing protein</fullName>
    </recommendedName>
</protein>
<reference evidence="4" key="1">
    <citation type="submission" date="2018-12" db="EMBL/GenBank/DDBJ databases">
        <title>Complete genome sequence of an uncultured bacterium of the candidate phylum Bipolaricaulota.</title>
        <authorList>
            <person name="Kadnikov V.V."/>
            <person name="Mardanov A.V."/>
            <person name="Beletsky A.V."/>
            <person name="Frank Y.A."/>
            <person name="Karnachuk O.V."/>
            <person name="Ravin N.V."/>
        </authorList>
    </citation>
    <scope>NUCLEOTIDE SEQUENCE [LARGE SCALE GENOMIC DNA]</scope>
</reference>
<evidence type="ECO:0000313" key="3">
    <source>
        <dbReference type="EMBL" id="QAA76361.1"/>
    </source>
</evidence>
<dbReference type="PANTHER" id="PTHR43852">
    <property type="entry name" value="NUCLEOTIDYLTRANSFERASE"/>
    <property type="match status" value="1"/>
</dbReference>
<dbReference type="EMBL" id="CP034928">
    <property type="protein sequence ID" value="QAA76361.1"/>
    <property type="molecule type" value="Genomic_DNA"/>
</dbReference>
<feature type="region of interest" description="Disordered" evidence="1">
    <location>
        <begin position="1"/>
        <end position="20"/>
    </location>
</feature>
<dbReference type="InterPro" id="IPR043519">
    <property type="entry name" value="NT_sf"/>
</dbReference>
<dbReference type="Gene3D" id="3.30.460.10">
    <property type="entry name" value="Beta Polymerase, domain 2"/>
    <property type="match status" value="1"/>
</dbReference>
<dbReference type="CDD" id="cd05403">
    <property type="entry name" value="NT_KNTase_like"/>
    <property type="match status" value="1"/>
</dbReference>
<dbReference type="InterPro" id="IPR052930">
    <property type="entry name" value="TA_antitoxin_MntA"/>
</dbReference>
<organism evidence="3 4">
    <name type="scientific">Bipolaricaulis sibiricus</name>
    <dbReference type="NCBI Taxonomy" id="2501609"/>
    <lineage>
        <taxon>Bacteria</taxon>
        <taxon>Candidatus Bipolaricaulota</taxon>
        <taxon>Candidatus Bipolaricaulia</taxon>
        <taxon>Candidatus Bipolaricaulales</taxon>
        <taxon>Candidatus Bipolaricaulaceae</taxon>
        <taxon>Candidatus Bipolaricaulis</taxon>
    </lineage>
</organism>
<sequence>MGVSESRRGPSGGALPGLTPPLEEVTARLRRLFQREGVALGYLFGSCAQGAMRPDSDVDIAVVLDGSGEELYERFRRLIVGVRDALGTERFDLLLLNRAPPTLKFDVITTGKLLYAESEERLNDFEADAFRRYLDTAHLRAVQGEYLRQRARAWCSENER</sequence>
<evidence type="ECO:0000259" key="2">
    <source>
        <dbReference type="Pfam" id="PF18765"/>
    </source>
</evidence>
<name>A0A410FTS8_BIPS1</name>
<dbReference type="AlphaFoldDB" id="A0A410FTS8"/>
<feature type="domain" description="Polymerase beta nucleotidyltransferase" evidence="2">
    <location>
        <begin position="32"/>
        <end position="120"/>
    </location>
</feature>
<dbReference type="InterPro" id="IPR041633">
    <property type="entry name" value="Polbeta"/>
</dbReference>
<dbReference type="KEGG" id="bih:BIP78_0595"/>
<dbReference type="Proteomes" id="UP000287233">
    <property type="component" value="Chromosome"/>
</dbReference>
<accession>A0A410FTS8</accession>
<evidence type="ECO:0000256" key="1">
    <source>
        <dbReference type="SAM" id="MobiDB-lite"/>
    </source>
</evidence>
<dbReference type="NCBIfam" id="NF047752">
    <property type="entry name" value="MntA_antitoxin"/>
    <property type="match status" value="1"/>
</dbReference>
<proteinExistence type="predicted"/>
<dbReference type="PANTHER" id="PTHR43852:SF3">
    <property type="entry name" value="NUCLEOTIDYLTRANSFERASE"/>
    <property type="match status" value="1"/>
</dbReference>
<evidence type="ECO:0000313" key="4">
    <source>
        <dbReference type="Proteomes" id="UP000287233"/>
    </source>
</evidence>
<dbReference type="Pfam" id="PF18765">
    <property type="entry name" value="Polbeta"/>
    <property type="match status" value="1"/>
</dbReference>
<gene>
    <name evidence="3" type="ORF">BIP78_0595</name>
</gene>